<evidence type="ECO:0000256" key="3">
    <source>
        <dbReference type="ARBA" id="ARBA00022723"/>
    </source>
</evidence>
<dbReference type="SMART" id="SM01057">
    <property type="entry name" value="Carb_anhydrase"/>
    <property type="match status" value="1"/>
</dbReference>
<keyword evidence="11" id="KW-1185">Reference proteome</keyword>
<dbReference type="InterPro" id="IPR001148">
    <property type="entry name" value="CA_dom"/>
</dbReference>
<dbReference type="InterPro" id="IPR041891">
    <property type="entry name" value="Alpha_CA_prokaryot-like"/>
</dbReference>
<dbReference type="RefSeq" id="WP_091191905.1">
    <property type="nucleotide sequence ID" value="NZ_FOVE01000005.1"/>
</dbReference>
<gene>
    <name evidence="10" type="ORF">SAMN05660284_00894</name>
</gene>
<evidence type="ECO:0000313" key="11">
    <source>
        <dbReference type="Proteomes" id="UP000242869"/>
    </source>
</evidence>
<comment type="similarity">
    <text evidence="1">Belongs to the alpha-carbonic anhydrase family.</text>
</comment>
<keyword evidence="3" id="KW-0479">Metal-binding</keyword>
<feature type="chain" id="PRO_5017369204" description="carbonic anhydrase" evidence="8">
    <location>
        <begin position="25"/>
        <end position="263"/>
    </location>
</feature>
<dbReference type="Gene3D" id="3.10.200.10">
    <property type="entry name" value="Alpha carbonic anhydrase"/>
    <property type="match status" value="1"/>
</dbReference>
<dbReference type="GO" id="GO:0008270">
    <property type="term" value="F:zinc ion binding"/>
    <property type="evidence" value="ECO:0007669"/>
    <property type="project" value="InterPro"/>
</dbReference>
<proteinExistence type="inferred from homology"/>
<feature type="domain" description="Alpha-carbonic anhydrase" evidence="9">
    <location>
        <begin position="40"/>
        <end position="263"/>
    </location>
</feature>
<name>A0A1I4X9G6_9NEIS</name>
<feature type="region of interest" description="Disordered" evidence="7">
    <location>
        <begin position="24"/>
        <end position="47"/>
    </location>
</feature>
<dbReference type="GO" id="GO:0004089">
    <property type="term" value="F:carbonate dehydratase activity"/>
    <property type="evidence" value="ECO:0007669"/>
    <property type="project" value="UniProtKB-EC"/>
</dbReference>
<evidence type="ECO:0000256" key="7">
    <source>
        <dbReference type="SAM" id="MobiDB-lite"/>
    </source>
</evidence>
<dbReference type="InterPro" id="IPR036398">
    <property type="entry name" value="CA_dom_sf"/>
</dbReference>
<dbReference type="AlphaFoldDB" id="A0A1I4X9G6"/>
<keyword evidence="5" id="KW-0456">Lyase</keyword>
<evidence type="ECO:0000256" key="4">
    <source>
        <dbReference type="ARBA" id="ARBA00022833"/>
    </source>
</evidence>
<dbReference type="Pfam" id="PF00194">
    <property type="entry name" value="Carb_anhydrase"/>
    <property type="match status" value="1"/>
</dbReference>
<accession>A0A1I4X9G6</accession>
<evidence type="ECO:0000256" key="8">
    <source>
        <dbReference type="SAM" id="SignalP"/>
    </source>
</evidence>
<keyword evidence="8" id="KW-0732">Signal</keyword>
<evidence type="ECO:0000313" key="10">
    <source>
        <dbReference type="EMBL" id="SFN22126.1"/>
    </source>
</evidence>
<dbReference type="EMBL" id="FOVE01000005">
    <property type="protein sequence ID" value="SFN22126.1"/>
    <property type="molecule type" value="Genomic_DNA"/>
</dbReference>
<dbReference type="InterPro" id="IPR023561">
    <property type="entry name" value="Carbonic_anhydrase_a-class"/>
</dbReference>
<dbReference type="PANTHER" id="PTHR18952:SF265">
    <property type="entry name" value="CARBONIC ANHYDRASE"/>
    <property type="match status" value="1"/>
</dbReference>
<dbReference type="PROSITE" id="PS51144">
    <property type="entry name" value="ALPHA_CA_2"/>
    <property type="match status" value="1"/>
</dbReference>
<feature type="compositionally biased region" description="Basic and acidic residues" evidence="7">
    <location>
        <begin position="32"/>
        <end position="41"/>
    </location>
</feature>
<reference evidence="11" key="1">
    <citation type="submission" date="2016-10" db="EMBL/GenBank/DDBJ databases">
        <authorList>
            <person name="Varghese N."/>
            <person name="Submissions S."/>
        </authorList>
    </citation>
    <scope>NUCLEOTIDE SEQUENCE [LARGE SCALE GENOMIC DNA]</scope>
    <source>
        <strain evidence="11">DSM 6150</strain>
    </source>
</reference>
<evidence type="ECO:0000259" key="9">
    <source>
        <dbReference type="PROSITE" id="PS51144"/>
    </source>
</evidence>
<dbReference type="SUPFAM" id="SSF51069">
    <property type="entry name" value="Carbonic anhydrase"/>
    <property type="match status" value="1"/>
</dbReference>
<dbReference type="EC" id="4.2.1.1" evidence="2"/>
<keyword evidence="4" id="KW-0862">Zinc</keyword>
<evidence type="ECO:0000256" key="5">
    <source>
        <dbReference type="ARBA" id="ARBA00023239"/>
    </source>
</evidence>
<feature type="signal peptide" evidence="8">
    <location>
        <begin position="1"/>
        <end position="24"/>
    </location>
</feature>
<evidence type="ECO:0000256" key="2">
    <source>
        <dbReference type="ARBA" id="ARBA00012925"/>
    </source>
</evidence>
<comment type="catalytic activity">
    <reaction evidence="6">
        <text>hydrogencarbonate + H(+) = CO2 + H2O</text>
        <dbReference type="Rhea" id="RHEA:10748"/>
        <dbReference type="ChEBI" id="CHEBI:15377"/>
        <dbReference type="ChEBI" id="CHEBI:15378"/>
        <dbReference type="ChEBI" id="CHEBI:16526"/>
        <dbReference type="ChEBI" id="CHEBI:17544"/>
        <dbReference type="EC" id="4.2.1.1"/>
    </reaction>
</comment>
<dbReference type="Proteomes" id="UP000242869">
    <property type="component" value="Unassembled WGS sequence"/>
</dbReference>
<dbReference type="STRING" id="83765.SAMN05660284_00894"/>
<dbReference type="OrthoDB" id="5327615at2"/>
<evidence type="ECO:0000256" key="6">
    <source>
        <dbReference type="ARBA" id="ARBA00048348"/>
    </source>
</evidence>
<dbReference type="PANTHER" id="PTHR18952">
    <property type="entry name" value="CARBONIC ANHYDRASE"/>
    <property type="match status" value="1"/>
</dbReference>
<protein>
    <recommendedName>
        <fullName evidence="2">carbonic anhydrase</fullName>
        <ecNumber evidence="2">4.2.1.1</ecNumber>
    </recommendedName>
</protein>
<organism evidence="10 11">
    <name type="scientific">Formivibrio citricus</name>
    <dbReference type="NCBI Taxonomy" id="83765"/>
    <lineage>
        <taxon>Bacteria</taxon>
        <taxon>Pseudomonadati</taxon>
        <taxon>Pseudomonadota</taxon>
        <taxon>Betaproteobacteria</taxon>
        <taxon>Neisseriales</taxon>
        <taxon>Chitinibacteraceae</taxon>
        <taxon>Formivibrio</taxon>
    </lineage>
</organism>
<dbReference type="CDD" id="cd03124">
    <property type="entry name" value="alpha_CA_prokaryotic_like"/>
    <property type="match status" value="1"/>
</dbReference>
<evidence type="ECO:0000256" key="1">
    <source>
        <dbReference type="ARBA" id="ARBA00010718"/>
    </source>
</evidence>
<sequence>MRPILPFVLMVSLFGIAQAGPAPAKNGKKAAHAAEQHEKGHWSYSGHGGPAHWAELDPAFAACGIGRQQSPINIETAFAQSLDRLQIRYQPNKLAILNNGHTIQHPVEPGSHLEIGKNRYQLLQFHFHAPSEEAIGGKRYAMDIHLVHKNDAGQLAVLTVLIEQGKKDHPTFNELWHSMPGNDETRIFEKKRYSPANVLPADLSYWTFMGSLTTPPCSEGVRWLVLKTPIQLSKKQIDRFRRLYPMNARPVQPLNERAVLDAQ</sequence>